<accession>A0A0F9T7D7</accession>
<comment type="caution">
    <text evidence="1">The sequence shown here is derived from an EMBL/GenBank/DDBJ whole genome shotgun (WGS) entry which is preliminary data.</text>
</comment>
<organism evidence="1">
    <name type="scientific">marine sediment metagenome</name>
    <dbReference type="NCBI Taxonomy" id="412755"/>
    <lineage>
        <taxon>unclassified sequences</taxon>
        <taxon>metagenomes</taxon>
        <taxon>ecological metagenomes</taxon>
    </lineage>
</organism>
<sequence>MIKVTRGKNTDIWRKCERTNRHETGVEFIEIDDIEM</sequence>
<dbReference type="EMBL" id="LAZR01001422">
    <property type="protein sequence ID" value="KKN44886.1"/>
    <property type="molecule type" value="Genomic_DNA"/>
</dbReference>
<dbReference type="AlphaFoldDB" id="A0A0F9T7D7"/>
<gene>
    <name evidence="1" type="ORF">LCGC14_0688680</name>
</gene>
<evidence type="ECO:0000313" key="1">
    <source>
        <dbReference type="EMBL" id="KKN44886.1"/>
    </source>
</evidence>
<name>A0A0F9T7D7_9ZZZZ</name>
<protein>
    <submittedName>
        <fullName evidence="1">Uncharacterized protein</fullName>
    </submittedName>
</protein>
<proteinExistence type="predicted"/>
<reference evidence="1" key="1">
    <citation type="journal article" date="2015" name="Nature">
        <title>Complex archaea that bridge the gap between prokaryotes and eukaryotes.</title>
        <authorList>
            <person name="Spang A."/>
            <person name="Saw J.H."/>
            <person name="Jorgensen S.L."/>
            <person name="Zaremba-Niedzwiedzka K."/>
            <person name="Martijn J."/>
            <person name="Lind A.E."/>
            <person name="van Eijk R."/>
            <person name="Schleper C."/>
            <person name="Guy L."/>
            <person name="Ettema T.J."/>
        </authorList>
    </citation>
    <scope>NUCLEOTIDE SEQUENCE</scope>
</reference>